<accession>A0A0N1HA50</accession>
<evidence type="ECO:0000256" key="3">
    <source>
        <dbReference type="ARBA" id="ARBA00022679"/>
    </source>
</evidence>
<dbReference type="GeneID" id="28731333"/>
<keyword evidence="2 5" id="KW-0489">Methyltransferase</keyword>
<dbReference type="SUPFAM" id="SSF53335">
    <property type="entry name" value="S-adenosyl-L-methionine-dependent methyltransferases"/>
    <property type="match status" value="1"/>
</dbReference>
<keyword evidence="4 5" id="KW-0949">S-adenosyl-L-methionine</keyword>
<dbReference type="GO" id="GO:0016279">
    <property type="term" value="F:protein-lysine N-methyltransferase activity"/>
    <property type="evidence" value="ECO:0007669"/>
    <property type="project" value="UniProtKB-UniRule"/>
</dbReference>
<name>A0A0N1HA50_9EURO</name>
<keyword evidence="1 5" id="KW-0963">Cytoplasm</keyword>
<feature type="binding site" evidence="5">
    <location>
        <begin position="83"/>
        <end position="85"/>
    </location>
    <ligand>
        <name>S-adenosyl-L-methionine</name>
        <dbReference type="ChEBI" id="CHEBI:59789"/>
    </ligand>
</feature>
<keyword evidence="8" id="KW-1185">Reference proteome</keyword>
<dbReference type="AlphaFoldDB" id="A0A0N1HA50"/>
<comment type="subcellular location">
    <subcellularLocation>
        <location evidence="5">Cytoplasm</location>
    </subcellularLocation>
</comment>
<feature type="region of interest" description="Disordered" evidence="6">
    <location>
        <begin position="1"/>
        <end position="26"/>
    </location>
</feature>
<dbReference type="InterPro" id="IPR029063">
    <property type="entry name" value="SAM-dependent_MTases_sf"/>
</dbReference>
<feature type="binding site" evidence="5">
    <location>
        <position position="138"/>
    </location>
    <ligand>
        <name>S-adenosyl-L-methionine</name>
        <dbReference type="ChEBI" id="CHEBI:59789"/>
    </ligand>
</feature>
<dbReference type="GO" id="GO:0032259">
    <property type="term" value="P:methylation"/>
    <property type="evidence" value="ECO:0007669"/>
    <property type="project" value="UniProtKB-KW"/>
</dbReference>
<dbReference type="Proteomes" id="UP000038010">
    <property type="component" value="Unassembled WGS sequence"/>
</dbReference>
<dbReference type="GO" id="GO:0071885">
    <property type="term" value="F:N-terminal protein N-methyltransferase activity"/>
    <property type="evidence" value="ECO:0007669"/>
    <property type="project" value="UniProtKB-UniRule"/>
</dbReference>
<dbReference type="PROSITE" id="PS51560">
    <property type="entry name" value="SAM_MT_NNT1"/>
    <property type="match status" value="1"/>
</dbReference>
<dbReference type="Gene3D" id="3.40.50.150">
    <property type="entry name" value="Vaccinia Virus protein VP39"/>
    <property type="match status" value="1"/>
</dbReference>
<evidence type="ECO:0000256" key="4">
    <source>
        <dbReference type="ARBA" id="ARBA00022691"/>
    </source>
</evidence>
<evidence type="ECO:0000313" key="8">
    <source>
        <dbReference type="Proteomes" id="UP000038010"/>
    </source>
</evidence>
<comment type="function">
    <text evidence="5">S-adenosyl-L-methionine-dependent protein methyltransferase that trimethylates the N-terminal glycine 'Gly-2' of elongation factor 1-alpha, before also catalyzing the mono- and dimethylation of 'Lys-3'.</text>
</comment>
<evidence type="ECO:0000256" key="2">
    <source>
        <dbReference type="ARBA" id="ARBA00022603"/>
    </source>
</evidence>
<protein>
    <recommendedName>
        <fullName evidence="5">Protein N-terminal and lysine N-methyltransferase EFM7</fullName>
        <ecNumber evidence="5">2.1.1.-</ecNumber>
    </recommendedName>
    <alternativeName>
        <fullName evidence="5">Elongation factor methyltransferase 7</fullName>
    </alternativeName>
</protein>
<dbReference type="PANTHER" id="PTHR14614:SF10">
    <property type="entry name" value="PROTEIN N-TERMINAL AND LYSINE N-METHYLTRANSFERASE EFM7"/>
    <property type="match status" value="1"/>
</dbReference>
<reference evidence="7 8" key="1">
    <citation type="submission" date="2015-06" db="EMBL/GenBank/DDBJ databases">
        <title>Draft genome of the ant-associated black yeast Phialophora attae CBS 131958.</title>
        <authorList>
            <person name="Moreno L.F."/>
            <person name="Stielow B.J."/>
            <person name="de Hoog S."/>
            <person name="Vicente V.A."/>
            <person name="Weiss V.A."/>
            <person name="de Vries M."/>
            <person name="Cruz L.M."/>
            <person name="Souza E.M."/>
        </authorList>
    </citation>
    <scope>NUCLEOTIDE SEQUENCE [LARGE SCALE GENOMIC DNA]</scope>
    <source>
        <strain evidence="7 8">CBS 131958</strain>
    </source>
</reference>
<proteinExistence type="inferred from homology"/>
<dbReference type="InterPro" id="IPR019410">
    <property type="entry name" value="Methyltransf_16"/>
</dbReference>
<evidence type="ECO:0000256" key="6">
    <source>
        <dbReference type="SAM" id="MobiDB-lite"/>
    </source>
</evidence>
<comment type="caution">
    <text evidence="7">The sequence shown here is derived from an EMBL/GenBank/DDBJ whole genome shotgun (WGS) entry which is preliminary data.</text>
</comment>
<gene>
    <name evidence="5" type="primary">EFM7</name>
    <name evidence="7" type="ORF">AB675_10665</name>
</gene>
<keyword evidence="3 5" id="KW-0808">Transferase</keyword>
<dbReference type="GO" id="GO:0005737">
    <property type="term" value="C:cytoplasm"/>
    <property type="evidence" value="ECO:0007669"/>
    <property type="project" value="UniProtKB-SubCell"/>
</dbReference>
<comment type="similarity">
    <text evidence="5">Belongs to the class I-like SAM-binding methyltransferase superfamily. EFM7 family.</text>
</comment>
<dbReference type="InterPro" id="IPR025784">
    <property type="entry name" value="EFM7"/>
</dbReference>
<dbReference type="PANTHER" id="PTHR14614">
    <property type="entry name" value="HEPATOCELLULAR CARCINOMA-ASSOCIATED ANTIGEN"/>
    <property type="match status" value="1"/>
</dbReference>
<dbReference type="OrthoDB" id="46564at2759"/>
<dbReference type="EC" id="2.1.1.-" evidence="5"/>
<evidence type="ECO:0000256" key="1">
    <source>
        <dbReference type="ARBA" id="ARBA00022490"/>
    </source>
</evidence>
<evidence type="ECO:0000313" key="7">
    <source>
        <dbReference type="EMBL" id="KPI40624.1"/>
    </source>
</evidence>
<feature type="binding site" evidence="5">
    <location>
        <position position="162"/>
    </location>
    <ligand>
        <name>S-adenosyl-L-methionine</name>
        <dbReference type="ChEBI" id="CHEBI:59789"/>
    </ligand>
</feature>
<dbReference type="STRING" id="1664694.A0A0N1HA50"/>
<evidence type="ECO:0000256" key="5">
    <source>
        <dbReference type="HAMAP-Rule" id="MF_03223"/>
    </source>
</evidence>
<dbReference type="HAMAP" id="MF_03223">
    <property type="entry name" value="Methyltr_EFM7"/>
    <property type="match status" value="1"/>
</dbReference>
<sequence length="253" mass="27978">MSDDDGSVDGGNLFQEPTGYYKPEQEPTSTTFALIDGRTVSLRLVGHSPLWGHLLWNAGQVITSFLEDHADEFIKDKSVLELGAGAGLPSLAAAGLGAKTVVVTDYPDHDLIANLQYNIENCGLDLSNTYITAAGYLWGQSPEALLSRLPASTDHFDLIILADILFNHSEHQKLIQTLQQTMGQTSSALVFFTPYRPWLLQKDLAFFELARAGGFSVTKIMEHTMDKVMFEEDPGDEQLRRTVFGYRLARPDP</sequence>
<dbReference type="EMBL" id="LFJN01000011">
    <property type="protein sequence ID" value="KPI40624.1"/>
    <property type="molecule type" value="Genomic_DNA"/>
</dbReference>
<organism evidence="7 8">
    <name type="scientific">Cyphellophora attinorum</name>
    <dbReference type="NCBI Taxonomy" id="1664694"/>
    <lineage>
        <taxon>Eukaryota</taxon>
        <taxon>Fungi</taxon>
        <taxon>Dikarya</taxon>
        <taxon>Ascomycota</taxon>
        <taxon>Pezizomycotina</taxon>
        <taxon>Eurotiomycetes</taxon>
        <taxon>Chaetothyriomycetidae</taxon>
        <taxon>Chaetothyriales</taxon>
        <taxon>Cyphellophoraceae</taxon>
        <taxon>Cyphellophora</taxon>
    </lineage>
</organism>
<dbReference type="VEuPathDB" id="FungiDB:AB675_10665"/>
<feature type="binding site" evidence="5">
    <location>
        <position position="105"/>
    </location>
    <ligand>
        <name>S-adenosyl-L-methionine</name>
        <dbReference type="ChEBI" id="CHEBI:59789"/>
    </ligand>
</feature>
<dbReference type="Pfam" id="PF10294">
    <property type="entry name" value="Methyltransf_16"/>
    <property type="match status" value="1"/>
</dbReference>
<feature type="binding site" evidence="5">
    <location>
        <position position="56"/>
    </location>
    <ligand>
        <name>S-adenosyl-L-methionine</name>
        <dbReference type="ChEBI" id="CHEBI:59789"/>
    </ligand>
</feature>
<dbReference type="RefSeq" id="XP_018000587.1">
    <property type="nucleotide sequence ID" value="XM_018139453.1"/>
</dbReference>